<keyword evidence="3" id="KW-1185">Reference proteome</keyword>
<evidence type="ECO:0000313" key="3">
    <source>
        <dbReference type="Proteomes" id="UP000008461"/>
    </source>
</evidence>
<organism evidence="2 3">
    <name type="scientific">Haliscomenobacter hydrossis (strain ATCC 27775 / DSM 1100 / LMG 10767 / O)</name>
    <dbReference type="NCBI Taxonomy" id="760192"/>
    <lineage>
        <taxon>Bacteria</taxon>
        <taxon>Pseudomonadati</taxon>
        <taxon>Bacteroidota</taxon>
        <taxon>Saprospiria</taxon>
        <taxon>Saprospirales</taxon>
        <taxon>Haliscomenobacteraceae</taxon>
        <taxon>Haliscomenobacter</taxon>
    </lineage>
</organism>
<name>F4KWP6_HALH1</name>
<dbReference type="eggNOG" id="COG4249">
    <property type="taxonomic scope" value="Bacteria"/>
</dbReference>
<dbReference type="OrthoDB" id="1491023at2"/>
<gene>
    <name evidence="2" type="ordered locus">Halhy_4695</name>
</gene>
<dbReference type="STRING" id="760192.Halhy_4695"/>
<dbReference type="InterPro" id="IPR011600">
    <property type="entry name" value="Pept_C14_caspase"/>
</dbReference>
<dbReference type="AlphaFoldDB" id="F4KWP6"/>
<dbReference type="HOGENOM" id="CLU_443962_0_0_10"/>
<proteinExistence type="predicted"/>
<dbReference type="KEGG" id="hhy:Halhy_4695"/>
<dbReference type="Proteomes" id="UP000008461">
    <property type="component" value="Chromosome"/>
</dbReference>
<accession>F4KWP6</accession>
<dbReference type="PANTHER" id="PTHR48104">
    <property type="entry name" value="METACASPASE-4"/>
    <property type="match status" value="1"/>
</dbReference>
<evidence type="ECO:0000313" key="2">
    <source>
        <dbReference type="EMBL" id="AEE52529.1"/>
    </source>
</evidence>
<dbReference type="SUPFAM" id="SSF52129">
    <property type="entry name" value="Caspase-like"/>
    <property type="match status" value="1"/>
</dbReference>
<dbReference type="InterPro" id="IPR050452">
    <property type="entry name" value="Metacaspase"/>
</dbReference>
<dbReference type="EMBL" id="CP002691">
    <property type="protein sequence ID" value="AEE52529.1"/>
    <property type="molecule type" value="Genomic_DNA"/>
</dbReference>
<dbReference type="RefSeq" id="WP_013767067.1">
    <property type="nucleotide sequence ID" value="NC_015510.1"/>
</dbReference>
<dbReference type="PANTHER" id="PTHR48104:SF30">
    <property type="entry name" value="METACASPASE-1"/>
    <property type="match status" value="1"/>
</dbReference>
<feature type="domain" description="Peptidase C14 caspase" evidence="1">
    <location>
        <begin position="5"/>
        <end position="270"/>
    </location>
</feature>
<reference evidence="2 3" key="1">
    <citation type="journal article" date="2011" name="Stand. Genomic Sci.">
        <title>Complete genome sequence of Haliscomenobacter hydrossis type strain (O).</title>
        <authorList>
            <consortium name="US DOE Joint Genome Institute (JGI-PGF)"/>
            <person name="Daligault H."/>
            <person name="Lapidus A."/>
            <person name="Zeytun A."/>
            <person name="Nolan M."/>
            <person name="Lucas S."/>
            <person name="Del Rio T.G."/>
            <person name="Tice H."/>
            <person name="Cheng J.F."/>
            <person name="Tapia R."/>
            <person name="Han C."/>
            <person name="Goodwin L."/>
            <person name="Pitluck S."/>
            <person name="Liolios K."/>
            <person name="Pagani I."/>
            <person name="Ivanova N."/>
            <person name="Huntemann M."/>
            <person name="Mavromatis K."/>
            <person name="Mikhailova N."/>
            <person name="Pati A."/>
            <person name="Chen A."/>
            <person name="Palaniappan K."/>
            <person name="Land M."/>
            <person name="Hauser L."/>
            <person name="Brambilla E.M."/>
            <person name="Rohde M."/>
            <person name="Verbarg S."/>
            <person name="Goker M."/>
            <person name="Bristow J."/>
            <person name="Eisen J.A."/>
            <person name="Markowitz V."/>
            <person name="Hugenholtz P."/>
            <person name="Kyrpides N.C."/>
            <person name="Klenk H.P."/>
            <person name="Woyke T."/>
        </authorList>
    </citation>
    <scope>NUCLEOTIDE SEQUENCE [LARGE SCALE GENOMIC DNA]</scope>
    <source>
        <strain evidence="3">ATCC 27775 / DSM 1100 / LMG 10767 / O</strain>
    </source>
</reference>
<sequence>MPQLHALLIAINEYAPTSGVRNLSGCLNDLAAMQALLLKHYAHLQPNIRTLINADATREGVIKAFREHLTGPQIKKGDQVLFYYSGHGSYGPTAPEFAYNNPLKQDETMVCYDSRLPGKQDLSDKERGALLAEIPKGAQVLFIIDSCHAASSLRNHKAAAIELGASRFQPGQTTPRTLESYLLADGENIYLQQKQLGQKIVVPERPFVLLAACAETELAMETKDQRGVFSKYLLEVLENAGTDYTYEELMQRVFFLVNKISQKQHPSLETFQTQRRQVFLSKVVRPNFIKNTATFENGHWRLNCGTIHGMPSDPEKLKGVKVQLFDSLKPQADPDHEVGVKSVFSTHSLLHFDQEPRDFFWAAVDFSIALPVTLSGDEKGKKAIQNLLLYKGAKKNWQIVASDAAAKYAINMEKGQASIVLTATNQPLYGPKEDVLDVNDALNRIARWEQVLALSHPDSKIQNRLKVEFCEEPKDNSALIPYQNQQLSFVLGKTPRGETDTLWYHLRARNTAPQPLHVALLYLSPGYGIEVHYLRRILPPNSDWVKLDEVSRELELGNKAKSLERFLVLYSTSAFEEFQYEQAALDDSSGRDLVRKSLAGDDWATQLFEVELKSE</sequence>
<dbReference type="InterPro" id="IPR029030">
    <property type="entry name" value="Caspase-like_dom_sf"/>
</dbReference>
<evidence type="ECO:0000259" key="1">
    <source>
        <dbReference type="Pfam" id="PF00656"/>
    </source>
</evidence>
<dbReference type="Pfam" id="PF00656">
    <property type="entry name" value="Peptidase_C14"/>
    <property type="match status" value="1"/>
</dbReference>
<reference key="2">
    <citation type="submission" date="2011-04" db="EMBL/GenBank/DDBJ databases">
        <title>Complete sequence of chromosome of Haliscomenobacter hydrossis DSM 1100.</title>
        <authorList>
            <consortium name="US DOE Joint Genome Institute (JGI-PGF)"/>
            <person name="Lucas S."/>
            <person name="Han J."/>
            <person name="Lapidus A."/>
            <person name="Bruce D."/>
            <person name="Goodwin L."/>
            <person name="Pitluck S."/>
            <person name="Peters L."/>
            <person name="Kyrpides N."/>
            <person name="Mavromatis K."/>
            <person name="Ivanova N."/>
            <person name="Ovchinnikova G."/>
            <person name="Pagani I."/>
            <person name="Daligault H."/>
            <person name="Detter J.C."/>
            <person name="Han C."/>
            <person name="Land M."/>
            <person name="Hauser L."/>
            <person name="Markowitz V."/>
            <person name="Cheng J.-F."/>
            <person name="Hugenholtz P."/>
            <person name="Woyke T."/>
            <person name="Wu D."/>
            <person name="Verbarg S."/>
            <person name="Frueling A."/>
            <person name="Brambilla E."/>
            <person name="Klenk H.-P."/>
            <person name="Eisen J.A."/>
        </authorList>
    </citation>
    <scope>NUCLEOTIDE SEQUENCE</scope>
    <source>
        <strain>DSM 1100</strain>
    </source>
</reference>
<dbReference type="Gene3D" id="3.40.50.1460">
    <property type="match status" value="1"/>
</dbReference>
<dbReference type="GO" id="GO:0006508">
    <property type="term" value="P:proteolysis"/>
    <property type="evidence" value="ECO:0007669"/>
    <property type="project" value="InterPro"/>
</dbReference>
<dbReference type="GO" id="GO:0004197">
    <property type="term" value="F:cysteine-type endopeptidase activity"/>
    <property type="evidence" value="ECO:0007669"/>
    <property type="project" value="InterPro"/>
</dbReference>
<dbReference type="GO" id="GO:0005737">
    <property type="term" value="C:cytoplasm"/>
    <property type="evidence" value="ECO:0007669"/>
    <property type="project" value="TreeGrafter"/>
</dbReference>
<protein>
    <submittedName>
        <fullName evidence="2">Peptidase C14 caspase catalytic subunit p20</fullName>
    </submittedName>
</protein>